<name>A0AAD1ZPY1_9LAMI</name>
<dbReference type="GO" id="GO:0030527">
    <property type="term" value="F:structural constituent of chromatin"/>
    <property type="evidence" value="ECO:0007669"/>
    <property type="project" value="InterPro"/>
</dbReference>
<dbReference type="Proteomes" id="UP000834106">
    <property type="component" value="Chromosome 12"/>
</dbReference>
<organism evidence="4 5">
    <name type="scientific">Fraxinus pennsylvanica</name>
    <dbReference type="NCBI Taxonomy" id="56036"/>
    <lineage>
        <taxon>Eukaryota</taxon>
        <taxon>Viridiplantae</taxon>
        <taxon>Streptophyta</taxon>
        <taxon>Embryophyta</taxon>
        <taxon>Tracheophyta</taxon>
        <taxon>Spermatophyta</taxon>
        <taxon>Magnoliopsida</taxon>
        <taxon>eudicotyledons</taxon>
        <taxon>Gunneridae</taxon>
        <taxon>Pentapetalae</taxon>
        <taxon>asterids</taxon>
        <taxon>lamiids</taxon>
        <taxon>Lamiales</taxon>
        <taxon>Oleaceae</taxon>
        <taxon>Oleeae</taxon>
        <taxon>Fraxinus</taxon>
    </lineage>
</organism>
<comment type="similarity">
    <text evidence="1">Belongs to the histone H2A family.</text>
</comment>
<evidence type="ECO:0000313" key="5">
    <source>
        <dbReference type="Proteomes" id="UP000834106"/>
    </source>
</evidence>
<dbReference type="InterPro" id="IPR002182">
    <property type="entry name" value="NB-ARC"/>
</dbReference>
<dbReference type="PRINTS" id="PR00620">
    <property type="entry name" value="HISTONEH2A"/>
</dbReference>
<dbReference type="SUPFAM" id="SSF52540">
    <property type="entry name" value="P-loop containing nucleoside triphosphate hydrolases"/>
    <property type="match status" value="1"/>
</dbReference>
<proteinExistence type="inferred from homology"/>
<protein>
    <recommendedName>
        <fullName evidence="1">Histone H2A</fullName>
    </recommendedName>
</protein>
<gene>
    <name evidence="4" type="ORF">FPE_LOCUS20889</name>
</gene>
<keyword evidence="1" id="KW-0544">Nucleosome core</keyword>
<dbReference type="GO" id="GO:0005634">
    <property type="term" value="C:nucleus"/>
    <property type="evidence" value="ECO:0007669"/>
    <property type="project" value="UniProtKB-SubCell"/>
</dbReference>
<dbReference type="Pfam" id="PF00931">
    <property type="entry name" value="NB-ARC"/>
    <property type="match status" value="1"/>
</dbReference>
<comment type="subunit">
    <text evidence="1">The nucleosome is a histone octamer containing two molecules each of H2A, H2B, H3 and H4 assembled in one H3-H4 heterotetramer and two H2A-H2B heterodimers. The octamer wraps approximately 147 bp of DNA.</text>
</comment>
<dbReference type="InterPro" id="IPR009072">
    <property type="entry name" value="Histone-fold"/>
</dbReference>
<dbReference type="CDD" id="cd00074">
    <property type="entry name" value="HFD_H2A"/>
    <property type="match status" value="1"/>
</dbReference>
<reference evidence="4" key="1">
    <citation type="submission" date="2023-05" db="EMBL/GenBank/DDBJ databases">
        <authorList>
            <person name="Huff M."/>
        </authorList>
    </citation>
    <scope>NUCLEOTIDE SEQUENCE</scope>
</reference>
<evidence type="ECO:0000256" key="1">
    <source>
        <dbReference type="RuleBase" id="RU003767"/>
    </source>
</evidence>
<feature type="domain" description="Histone H2A C-terminal" evidence="3">
    <location>
        <begin position="165"/>
        <end position="199"/>
    </location>
</feature>
<dbReference type="PANTHER" id="PTHR23430">
    <property type="entry name" value="HISTONE H2A"/>
    <property type="match status" value="1"/>
</dbReference>
<dbReference type="InterPro" id="IPR027417">
    <property type="entry name" value="P-loop_NTPase"/>
</dbReference>
<dbReference type="Pfam" id="PF16211">
    <property type="entry name" value="Histone_H2A_C"/>
    <property type="match status" value="1"/>
</dbReference>
<evidence type="ECO:0000259" key="3">
    <source>
        <dbReference type="Pfam" id="PF16211"/>
    </source>
</evidence>
<feature type="domain" description="NB-ARC" evidence="2">
    <location>
        <begin position="46"/>
        <end position="126"/>
    </location>
</feature>
<evidence type="ECO:0000259" key="2">
    <source>
        <dbReference type="Pfam" id="PF00931"/>
    </source>
</evidence>
<keyword evidence="1" id="KW-0539">Nucleus</keyword>
<accession>A0AAD1ZPY1</accession>
<dbReference type="SUPFAM" id="SSF47113">
    <property type="entry name" value="Histone-fold"/>
    <property type="match status" value="1"/>
</dbReference>
<dbReference type="SMART" id="SM00414">
    <property type="entry name" value="H2A"/>
    <property type="match status" value="1"/>
</dbReference>
<comment type="subcellular location">
    <subcellularLocation>
        <location evidence="1">Nucleus</location>
    </subcellularLocation>
</comment>
<sequence>MAETLTNIAVEVGEPLVTTGWKGQTFEVNLQKIWLSLRDDKVLGNVYWIAVSQEFSTHKLQNDIAKTFDLDISNEDDEKKRAAKLSLAFRRKKKFVLLLDNLWNGIATEKIGISPEMDGFKLIITSATLEYLAPEVLELAGNAARDNKKTRIVPRHIQLAVRNDEQLSKLLGDVTIANGGVMPNIHNLLLPKKTGGSSKPSVDED</sequence>
<dbReference type="AlphaFoldDB" id="A0AAD1ZPY1"/>
<dbReference type="GO" id="GO:0000786">
    <property type="term" value="C:nucleosome"/>
    <property type="evidence" value="ECO:0007669"/>
    <property type="project" value="UniProtKB-KW"/>
</dbReference>
<keyword evidence="5" id="KW-1185">Reference proteome</keyword>
<dbReference type="EMBL" id="OU503047">
    <property type="protein sequence ID" value="CAI9773459.1"/>
    <property type="molecule type" value="Genomic_DNA"/>
</dbReference>
<dbReference type="InterPro" id="IPR032454">
    <property type="entry name" value="Histone_H2A_C"/>
</dbReference>
<keyword evidence="1" id="KW-0238">DNA-binding</keyword>
<dbReference type="GO" id="GO:0043531">
    <property type="term" value="F:ADP binding"/>
    <property type="evidence" value="ECO:0007669"/>
    <property type="project" value="InterPro"/>
</dbReference>
<evidence type="ECO:0000313" key="4">
    <source>
        <dbReference type="EMBL" id="CAI9773459.1"/>
    </source>
</evidence>
<dbReference type="GO" id="GO:0046982">
    <property type="term" value="F:protein heterodimerization activity"/>
    <property type="evidence" value="ECO:0007669"/>
    <property type="project" value="InterPro"/>
</dbReference>
<dbReference type="InterPro" id="IPR002119">
    <property type="entry name" value="Histone_H2A"/>
</dbReference>
<dbReference type="Gene3D" id="1.10.20.10">
    <property type="entry name" value="Histone, subunit A"/>
    <property type="match status" value="1"/>
</dbReference>
<keyword evidence="1" id="KW-0158">Chromosome</keyword>
<dbReference type="GO" id="GO:0003677">
    <property type="term" value="F:DNA binding"/>
    <property type="evidence" value="ECO:0007669"/>
    <property type="project" value="UniProtKB-KW"/>
</dbReference>